<dbReference type="EMBL" id="FWZX01000010">
    <property type="protein sequence ID" value="SMF29629.1"/>
    <property type="molecule type" value="Genomic_DNA"/>
</dbReference>
<protein>
    <recommendedName>
        <fullName evidence="3">DUF1127 domain-containing protein</fullName>
    </recommendedName>
</protein>
<dbReference type="AlphaFoldDB" id="A0A1Y6BVM7"/>
<sequence length="80" mass="8848">MTANFLDPSDFPASPLRRFGQAIAELRQRALLAADRRARIARIVRELESYSDRGLADLGVARCDIPRIARASVDGARPAR</sequence>
<evidence type="ECO:0000313" key="1">
    <source>
        <dbReference type="EMBL" id="SMF29629.1"/>
    </source>
</evidence>
<accession>A0A1Y6BVM7</accession>
<evidence type="ECO:0000313" key="2">
    <source>
        <dbReference type="Proteomes" id="UP000192917"/>
    </source>
</evidence>
<proteinExistence type="predicted"/>
<reference evidence="1 2" key="1">
    <citation type="submission" date="2017-04" db="EMBL/GenBank/DDBJ databases">
        <authorList>
            <person name="Afonso C.L."/>
            <person name="Miller P.J."/>
            <person name="Scott M.A."/>
            <person name="Spackman E."/>
            <person name="Goraichik I."/>
            <person name="Dimitrov K.M."/>
            <person name="Suarez D.L."/>
            <person name="Swayne D.E."/>
        </authorList>
    </citation>
    <scope>NUCLEOTIDE SEQUENCE [LARGE SCALE GENOMIC DNA]</scope>
    <source>
        <strain evidence="1 2">USBA 355</strain>
    </source>
</reference>
<keyword evidence="2" id="KW-1185">Reference proteome</keyword>
<dbReference type="RefSeq" id="WP_143596233.1">
    <property type="nucleotide sequence ID" value="NZ_FWZX01000010.1"/>
</dbReference>
<name>A0A1Y6BVM7_9PROT</name>
<organism evidence="1 2">
    <name type="scientific">Tistlia consotensis USBA 355</name>
    <dbReference type="NCBI Taxonomy" id="560819"/>
    <lineage>
        <taxon>Bacteria</taxon>
        <taxon>Pseudomonadati</taxon>
        <taxon>Pseudomonadota</taxon>
        <taxon>Alphaproteobacteria</taxon>
        <taxon>Rhodospirillales</taxon>
        <taxon>Rhodovibrionaceae</taxon>
        <taxon>Tistlia</taxon>
    </lineage>
</organism>
<dbReference type="Proteomes" id="UP000192917">
    <property type="component" value="Unassembled WGS sequence"/>
</dbReference>
<gene>
    <name evidence="1" type="ORF">SAMN05428998_11051</name>
</gene>
<evidence type="ECO:0008006" key="3">
    <source>
        <dbReference type="Google" id="ProtNLM"/>
    </source>
</evidence>